<keyword evidence="7 11" id="KW-0547">Nucleotide-binding</keyword>
<dbReference type="GO" id="GO:0009435">
    <property type="term" value="P:NAD+ biosynthetic process"/>
    <property type="evidence" value="ECO:0007669"/>
    <property type="project" value="UniProtKB-UniRule"/>
</dbReference>
<evidence type="ECO:0000256" key="1">
    <source>
        <dbReference type="ARBA" id="ARBA00002324"/>
    </source>
</evidence>
<sequence length="201" mass="22137">MRIGIFGGSFDPVHYGHLWIAEMALEQLELDEIRWIPAAQSPLKPGGAIAKSEDRLRMLSLATAGATGHVVDDREIRRGEVSYTIDTVNELLQESPDAQILMVIGSDSLASMRQWHQPEELLGKVVPAVVQRGGEADIDFSVLDGLADADRIELFSQNVIAMPEIELSSSELRSRIAAGKSIRFRLPRSVEAMIAASELYR</sequence>
<dbReference type="GO" id="GO:0005524">
    <property type="term" value="F:ATP binding"/>
    <property type="evidence" value="ECO:0007669"/>
    <property type="project" value="UniProtKB-KW"/>
</dbReference>
<protein>
    <recommendedName>
        <fullName evidence="11">Probable nicotinate-nucleotide adenylyltransferase</fullName>
        <ecNumber evidence="11">2.7.7.18</ecNumber>
    </recommendedName>
    <alternativeName>
        <fullName evidence="11">Deamido-NAD(+) diphosphorylase</fullName>
    </alternativeName>
    <alternativeName>
        <fullName evidence="11">Deamido-NAD(+) pyrophosphorylase</fullName>
    </alternativeName>
    <alternativeName>
        <fullName evidence="11">Nicotinate mononucleotide adenylyltransferase</fullName>
        <shortName evidence="11">NaMN adenylyltransferase</shortName>
    </alternativeName>
</protein>
<name>A0A517NNP1_9BACT</name>
<evidence type="ECO:0000256" key="6">
    <source>
        <dbReference type="ARBA" id="ARBA00022695"/>
    </source>
</evidence>
<accession>A0A517NNP1</accession>
<evidence type="ECO:0000256" key="8">
    <source>
        <dbReference type="ARBA" id="ARBA00022840"/>
    </source>
</evidence>
<keyword evidence="9 11" id="KW-0520">NAD</keyword>
<evidence type="ECO:0000256" key="4">
    <source>
        <dbReference type="ARBA" id="ARBA00022642"/>
    </source>
</evidence>
<dbReference type="SUPFAM" id="SSF52374">
    <property type="entry name" value="Nucleotidylyl transferase"/>
    <property type="match status" value="1"/>
</dbReference>
<dbReference type="NCBIfam" id="TIGR00482">
    <property type="entry name" value="nicotinate (nicotinamide) nucleotide adenylyltransferase"/>
    <property type="match status" value="1"/>
</dbReference>
<comment type="pathway">
    <text evidence="2 11">Cofactor biosynthesis; NAD(+) biosynthesis; deamido-NAD(+) from nicotinate D-ribonucleotide: step 1/1.</text>
</comment>
<dbReference type="PANTHER" id="PTHR39321">
    <property type="entry name" value="NICOTINATE-NUCLEOTIDE ADENYLYLTRANSFERASE-RELATED"/>
    <property type="match status" value="1"/>
</dbReference>
<evidence type="ECO:0000313" key="13">
    <source>
        <dbReference type="EMBL" id="QDT08740.1"/>
    </source>
</evidence>
<dbReference type="InterPro" id="IPR014729">
    <property type="entry name" value="Rossmann-like_a/b/a_fold"/>
</dbReference>
<dbReference type="Gene3D" id="3.40.50.620">
    <property type="entry name" value="HUPs"/>
    <property type="match status" value="1"/>
</dbReference>
<dbReference type="Pfam" id="PF01467">
    <property type="entry name" value="CTP_transf_like"/>
    <property type="match status" value="1"/>
</dbReference>
<comment type="function">
    <text evidence="1 11">Catalyzes the reversible adenylation of nicotinate mononucleotide (NaMN) to nicotinic acid adenine dinucleotide (NaAD).</text>
</comment>
<comment type="similarity">
    <text evidence="3 11">Belongs to the NadD family.</text>
</comment>
<dbReference type="RefSeq" id="WP_145416230.1">
    <property type="nucleotide sequence ID" value="NZ_CP036526.1"/>
</dbReference>
<dbReference type="EMBL" id="CP036526">
    <property type="protein sequence ID" value="QDT08740.1"/>
    <property type="molecule type" value="Genomic_DNA"/>
</dbReference>
<dbReference type="HAMAP" id="MF_00244">
    <property type="entry name" value="NaMN_adenylyltr"/>
    <property type="match status" value="1"/>
</dbReference>
<evidence type="ECO:0000256" key="10">
    <source>
        <dbReference type="ARBA" id="ARBA00048721"/>
    </source>
</evidence>
<evidence type="ECO:0000313" key="14">
    <source>
        <dbReference type="Proteomes" id="UP000319817"/>
    </source>
</evidence>
<evidence type="ECO:0000256" key="11">
    <source>
        <dbReference type="HAMAP-Rule" id="MF_00244"/>
    </source>
</evidence>
<evidence type="ECO:0000259" key="12">
    <source>
        <dbReference type="Pfam" id="PF01467"/>
    </source>
</evidence>
<dbReference type="NCBIfam" id="TIGR00125">
    <property type="entry name" value="cyt_tran_rel"/>
    <property type="match status" value="1"/>
</dbReference>
<keyword evidence="6 11" id="KW-0548">Nucleotidyltransferase</keyword>
<keyword evidence="4 11" id="KW-0662">Pyridine nucleotide biosynthesis</keyword>
<proteinExistence type="inferred from homology"/>
<keyword evidence="5 11" id="KW-0808">Transferase</keyword>
<dbReference type="InterPro" id="IPR005248">
    <property type="entry name" value="NadD/NMNAT"/>
</dbReference>
<keyword evidence="14" id="KW-1185">Reference proteome</keyword>
<evidence type="ECO:0000256" key="2">
    <source>
        <dbReference type="ARBA" id="ARBA00005019"/>
    </source>
</evidence>
<reference evidence="13 14" key="1">
    <citation type="submission" date="2019-02" db="EMBL/GenBank/DDBJ databases">
        <title>Deep-cultivation of Planctomycetes and their phenomic and genomic characterization uncovers novel biology.</title>
        <authorList>
            <person name="Wiegand S."/>
            <person name="Jogler M."/>
            <person name="Boedeker C."/>
            <person name="Pinto D."/>
            <person name="Vollmers J."/>
            <person name="Rivas-Marin E."/>
            <person name="Kohn T."/>
            <person name="Peeters S.H."/>
            <person name="Heuer A."/>
            <person name="Rast P."/>
            <person name="Oberbeckmann S."/>
            <person name="Bunk B."/>
            <person name="Jeske O."/>
            <person name="Meyerdierks A."/>
            <person name="Storesund J.E."/>
            <person name="Kallscheuer N."/>
            <person name="Luecker S."/>
            <person name="Lage O.M."/>
            <person name="Pohl T."/>
            <person name="Merkel B.J."/>
            <person name="Hornburger P."/>
            <person name="Mueller R.-W."/>
            <person name="Bruemmer F."/>
            <person name="Labrenz M."/>
            <person name="Spormann A.M."/>
            <person name="Op den Camp H."/>
            <person name="Overmann J."/>
            <person name="Amann R."/>
            <person name="Jetten M.S.M."/>
            <person name="Mascher T."/>
            <person name="Medema M.H."/>
            <person name="Devos D.P."/>
            <person name="Kaster A.-K."/>
            <person name="Ovreas L."/>
            <person name="Rohde M."/>
            <person name="Galperin M.Y."/>
            <person name="Jogler C."/>
        </authorList>
    </citation>
    <scope>NUCLEOTIDE SEQUENCE [LARGE SCALE GENOMIC DNA]</scope>
    <source>
        <strain evidence="13 14">K23_9</strain>
    </source>
</reference>
<evidence type="ECO:0000256" key="7">
    <source>
        <dbReference type="ARBA" id="ARBA00022741"/>
    </source>
</evidence>
<comment type="catalytic activity">
    <reaction evidence="10 11">
        <text>nicotinate beta-D-ribonucleotide + ATP + H(+) = deamido-NAD(+) + diphosphate</text>
        <dbReference type="Rhea" id="RHEA:22860"/>
        <dbReference type="ChEBI" id="CHEBI:15378"/>
        <dbReference type="ChEBI" id="CHEBI:30616"/>
        <dbReference type="ChEBI" id="CHEBI:33019"/>
        <dbReference type="ChEBI" id="CHEBI:57502"/>
        <dbReference type="ChEBI" id="CHEBI:58437"/>
        <dbReference type="EC" id="2.7.7.18"/>
    </reaction>
</comment>
<dbReference type="CDD" id="cd02165">
    <property type="entry name" value="NMNAT"/>
    <property type="match status" value="1"/>
</dbReference>
<dbReference type="EC" id="2.7.7.18" evidence="11"/>
<dbReference type="InterPro" id="IPR004821">
    <property type="entry name" value="Cyt_trans-like"/>
</dbReference>
<feature type="domain" description="Cytidyltransferase-like" evidence="12">
    <location>
        <begin position="5"/>
        <end position="175"/>
    </location>
</feature>
<dbReference type="NCBIfam" id="NF000840">
    <property type="entry name" value="PRK00071.1-3"/>
    <property type="match status" value="1"/>
</dbReference>
<evidence type="ECO:0000256" key="3">
    <source>
        <dbReference type="ARBA" id="ARBA00009014"/>
    </source>
</evidence>
<gene>
    <name evidence="11 13" type="primary">nadD</name>
    <name evidence="13" type="ORF">K239x_06820</name>
</gene>
<dbReference type="OrthoDB" id="5295945at2"/>
<evidence type="ECO:0000256" key="5">
    <source>
        <dbReference type="ARBA" id="ARBA00022679"/>
    </source>
</evidence>
<evidence type="ECO:0000256" key="9">
    <source>
        <dbReference type="ARBA" id="ARBA00023027"/>
    </source>
</evidence>
<dbReference type="AlphaFoldDB" id="A0A517NNP1"/>
<dbReference type="PANTHER" id="PTHR39321:SF3">
    <property type="entry name" value="PHOSPHOPANTETHEINE ADENYLYLTRANSFERASE"/>
    <property type="match status" value="1"/>
</dbReference>
<dbReference type="Proteomes" id="UP000319817">
    <property type="component" value="Chromosome"/>
</dbReference>
<dbReference type="GO" id="GO:0004515">
    <property type="term" value="F:nicotinate-nucleotide adenylyltransferase activity"/>
    <property type="evidence" value="ECO:0007669"/>
    <property type="project" value="UniProtKB-UniRule"/>
</dbReference>
<dbReference type="UniPathway" id="UPA00253">
    <property type="reaction ID" value="UER00332"/>
</dbReference>
<keyword evidence="8 11" id="KW-0067">ATP-binding</keyword>
<organism evidence="13 14">
    <name type="scientific">Stieleria marina</name>
    <dbReference type="NCBI Taxonomy" id="1930275"/>
    <lineage>
        <taxon>Bacteria</taxon>
        <taxon>Pseudomonadati</taxon>
        <taxon>Planctomycetota</taxon>
        <taxon>Planctomycetia</taxon>
        <taxon>Pirellulales</taxon>
        <taxon>Pirellulaceae</taxon>
        <taxon>Stieleria</taxon>
    </lineage>
</organism>